<evidence type="ECO:0000313" key="1">
    <source>
        <dbReference type="EMBL" id="JAD23759.1"/>
    </source>
</evidence>
<organism evidence="1">
    <name type="scientific">Arundo donax</name>
    <name type="common">Giant reed</name>
    <name type="synonym">Donax arundinaceus</name>
    <dbReference type="NCBI Taxonomy" id="35708"/>
    <lineage>
        <taxon>Eukaryota</taxon>
        <taxon>Viridiplantae</taxon>
        <taxon>Streptophyta</taxon>
        <taxon>Embryophyta</taxon>
        <taxon>Tracheophyta</taxon>
        <taxon>Spermatophyta</taxon>
        <taxon>Magnoliopsida</taxon>
        <taxon>Liliopsida</taxon>
        <taxon>Poales</taxon>
        <taxon>Poaceae</taxon>
        <taxon>PACMAD clade</taxon>
        <taxon>Arundinoideae</taxon>
        <taxon>Arundineae</taxon>
        <taxon>Arundo</taxon>
    </lineage>
</organism>
<sequence length="57" mass="6647">MCKRILFSKLPNTKPTLFPISISLQRAILWLGPRVTNFCKLLRSFSHVYEFKSTSQC</sequence>
<dbReference type="EMBL" id="GBRH01274136">
    <property type="protein sequence ID" value="JAD23759.1"/>
    <property type="molecule type" value="Transcribed_RNA"/>
</dbReference>
<protein>
    <submittedName>
        <fullName evidence="1">Uncharacterized protein</fullName>
    </submittedName>
</protein>
<dbReference type="AlphaFoldDB" id="A0A0A8YD55"/>
<proteinExistence type="predicted"/>
<reference evidence="1" key="1">
    <citation type="submission" date="2014-09" db="EMBL/GenBank/DDBJ databases">
        <authorList>
            <person name="Magalhaes I.L.F."/>
            <person name="Oliveira U."/>
            <person name="Santos F.R."/>
            <person name="Vidigal T.H.D.A."/>
            <person name="Brescovit A.D."/>
            <person name="Santos A.J."/>
        </authorList>
    </citation>
    <scope>NUCLEOTIDE SEQUENCE</scope>
    <source>
        <tissue evidence="1">Shoot tissue taken approximately 20 cm above the soil surface</tissue>
    </source>
</reference>
<reference evidence="1" key="2">
    <citation type="journal article" date="2015" name="Data Brief">
        <title>Shoot transcriptome of the giant reed, Arundo donax.</title>
        <authorList>
            <person name="Barrero R.A."/>
            <person name="Guerrero F.D."/>
            <person name="Moolhuijzen P."/>
            <person name="Goolsby J.A."/>
            <person name="Tidwell J."/>
            <person name="Bellgard S.E."/>
            <person name="Bellgard M.I."/>
        </authorList>
    </citation>
    <scope>NUCLEOTIDE SEQUENCE</scope>
    <source>
        <tissue evidence="1">Shoot tissue taken approximately 20 cm above the soil surface</tissue>
    </source>
</reference>
<name>A0A0A8YD55_ARUDO</name>
<accession>A0A0A8YD55</accession>